<proteinExistence type="predicted"/>
<dbReference type="PROSITE" id="PS51886">
    <property type="entry name" value="TLDC"/>
    <property type="match status" value="1"/>
</dbReference>
<dbReference type="AlphaFoldDB" id="A0A8J8NTR3"/>
<gene>
    <name evidence="2" type="ORF">FGO68_gene13400</name>
</gene>
<evidence type="ECO:0000313" key="3">
    <source>
        <dbReference type="Proteomes" id="UP000785679"/>
    </source>
</evidence>
<accession>A0A8J8NTR3</accession>
<dbReference type="EMBL" id="RRYP01005954">
    <property type="protein sequence ID" value="TNV81601.1"/>
    <property type="molecule type" value="Genomic_DNA"/>
</dbReference>
<dbReference type="PANTHER" id="PTHR23354">
    <property type="entry name" value="NUCLEOLAR PROTEIN 7/ESTROGEN RECEPTOR COACTIVATOR-RELATED"/>
    <property type="match status" value="1"/>
</dbReference>
<sequence>MQTFNYHIKKWEKDILSDPPLIILWKHYSQVVLEFQSQPHLGNLNINSINLCLRMKLQKVKEEIALLVDKKKKFPQPIQLNILEKENLNLKQEQTTLLKLLNSVPTHDIKTNHVAKLDKIRKELGKVAAISMNLSQKQLSQKQQEEQKDQPHLLGRYQKSQSEVEVMKSQISQNKSTEIRKLNSNTIKPTQKLHQTIQKSSQFKQQQEVHQAAVADISYTFQESKQRIDSQILNTSQIATIQGYFEQIGKPSFSASLLYRATRDGFGAINFHRKCDNKGPTLTIIKTLSDHIIGGYTNEQWDGSRECKPSYDGWLFTIAHPHPFKRKKEIEQGIWCYPVQGPFFGELGDIAIMDYSNIYNDSWVHGGGNSYEYGGVHLLKGKGPIHFKTKEIEVYEILYQ</sequence>
<dbReference type="SMART" id="SM00584">
    <property type="entry name" value="TLDc"/>
    <property type="match status" value="1"/>
</dbReference>
<protein>
    <recommendedName>
        <fullName evidence="1">TLDc domain-containing protein</fullName>
    </recommendedName>
</protein>
<comment type="caution">
    <text evidence="2">The sequence shown here is derived from an EMBL/GenBank/DDBJ whole genome shotgun (WGS) entry which is preliminary data.</text>
</comment>
<organism evidence="2 3">
    <name type="scientific">Halteria grandinella</name>
    <dbReference type="NCBI Taxonomy" id="5974"/>
    <lineage>
        <taxon>Eukaryota</taxon>
        <taxon>Sar</taxon>
        <taxon>Alveolata</taxon>
        <taxon>Ciliophora</taxon>
        <taxon>Intramacronucleata</taxon>
        <taxon>Spirotrichea</taxon>
        <taxon>Stichotrichia</taxon>
        <taxon>Sporadotrichida</taxon>
        <taxon>Halteriidae</taxon>
        <taxon>Halteria</taxon>
    </lineage>
</organism>
<dbReference type="OrthoDB" id="6359816at2759"/>
<feature type="domain" description="TLDc" evidence="1">
    <location>
        <begin position="231"/>
        <end position="398"/>
    </location>
</feature>
<evidence type="ECO:0000313" key="2">
    <source>
        <dbReference type="EMBL" id="TNV81601.1"/>
    </source>
</evidence>
<dbReference type="InterPro" id="IPR006571">
    <property type="entry name" value="TLDc_dom"/>
</dbReference>
<dbReference type="Proteomes" id="UP000785679">
    <property type="component" value="Unassembled WGS sequence"/>
</dbReference>
<reference evidence="2" key="1">
    <citation type="submission" date="2019-06" db="EMBL/GenBank/DDBJ databases">
        <authorList>
            <person name="Zheng W."/>
        </authorList>
    </citation>
    <scope>NUCLEOTIDE SEQUENCE</scope>
    <source>
        <strain evidence="2">QDHG01</strain>
    </source>
</reference>
<evidence type="ECO:0000259" key="1">
    <source>
        <dbReference type="PROSITE" id="PS51886"/>
    </source>
</evidence>
<dbReference type="Pfam" id="PF07534">
    <property type="entry name" value="TLD"/>
    <property type="match status" value="1"/>
</dbReference>
<name>A0A8J8NTR3_HALGN</name>
<keyword evidence="3" id="KW-1185">Reference proteome</keyword>
<dbReference type="PANTHER" id="PTHR23354:SF122">
    <property type="entry name" value="GTPASE-ACTIVATING PROTEIN SKYWALKER"/>
    <property type="match status" value="1"/>
</dbReference>